<dbReference type="InterPro" id="IPR051285">
    <property type="entry name" value="NADH_oxidoreductase_modular"/>
</dbReference>
<evidence type="ECO:0000313" key="7">
    <source>
        <dbReference type="EMBL" id="GKT28743.1"/>
    </source>
</evidence>
<dbReference type="InterPro" id="IPR045761">
    <property type="entry name" value="ODP_dom"/>
</dbReference>
<dbReference type="InterPro" id="IPR036188">
    <property type="entry name" value="FAD/NAD-bd_sf"/>
</dbReference>
<evidence type="ECO:0000259" key="6">
    <source>
        <dbReference type="PROSITE" id="PS50902"/>
    </source>
</evidence>
<dbReference type="SUPFAM" id="SSF51735">
    <property type="entry name" value="NAD(P)-binding Rossmann-fold domains"/>
    <property type="match status" value="1"/>
</dbReference>
<dbReference type="InterPro" id="IPR029039">
    <property type="entry name" value="Flavoprotein-like_sf"/>
</dbReference>
<dbReference type="InterPro" id="IPR048574">
    <property type="entry name" value="RUBY_RBDX"/>
</dbReference>
<comment type="cofactor">
    <cofactor evidence="1">
        <name>Fe cation</name>
        <dbReference type="ChEBI" id="CHEBI:24875"/>
    </cofactor>
</comment>
<dbReference type="Gene3D" id="3.40.50.360">
    <property type="match status" value="1"/>
</dbReference>
<sequence>MSKDRQSSKLRADKITTDLYCVGAKDPDLRVFDIVMESEYGTTYNSFLLKDKHNILFESVKAKFYDQLCARLDDILGEGEKLDYIVVNHTEPDHSGCVLRLMKERYPDAVVVGTAPAIRFLRQISNVPDFKFIQVPATGKTMNISSGKYTISFYPAPLLHWPDSMFSHIEELNVAITCDFFGSHWSFPEGSPFLSEILKKKLDNYGLEDYEDARQYYYDCIFGPFPSWVQNGLKIINNLIRPHIVCCSHGPILDGEFLLHTLKLYDTWSTTALTDSHIASSTPHFVVAYVSAYGYTAEMAKSVVQGIKESVDDVLSRSKSGKSIPIEIYDLVVDDIEMVKSRIEGCLALFLGTPTINGDALPQMKELAEAISPIRDRGLVCGVFGSYGWSGEGPDVLAGRIRALKLKMPVSPLKIEFRSSKEDIEKCRKLGNVVSSVSMGLVEEGESVDFVNPSSGSGAIISSSSSVKVDGKNHWWRCVVCNEVFYGVSPPSSCPVCGAGLESFVCADDEMKRKRGVRVCKKKEDSDLLETGSSSRRNSVCESEAEEDEIEEEDHARGKSIVIIGGGAAGLSAAKEARKESSVAIHLICREQLLPYNRTKLTSFVGGECIEQDLLLEQSYFYEEYNIQVHIGWQVASIDKEKKEIYMHPSKPVYKCADGPESQRDPELTTLSFDSLIIASGSSPFIPTFIPGIACSPKSLAKGVYVMRNMDDSERIAQAVREIGEGCHVALVGGGVLNLEAIPHFLHIPTVAKVTVYERADFIMCRQLDSVSSDMLEKVVRDKAWLIEKEHREKRGETVVRGSIENERLCMRKSVTVRGVVHGKEDGSPSAIQASYHNGREIVDKADVIVVSIGARPLVGFLEGSEVQLGKFGVKVDESMQCISTDGSSISGIFAAGDCSYIERRNLPTSWARAQKCGSIAGYNAVLHCCRICKCGCSAEGIPCHDGSIEQYEELAEDQSFAYMLHMWDIEIVSSGDATSIDPLKGSCLVRQSTCPKTGINRIIRIGFDSDGKASAIVCVGVKGDPVFKLLNSVWRGVGFEECRRVMNDLGF</sequence>
<gene>
    <name evidence="7" type="ORF">ADUPG1_005035</name>
</gene>
<dbReference type="Proteomes" id="UP001057375">
    <property type="component" value="Unassembled WGS sequence"/>
</dbReference>
<evidence type="ECO:0000256" key="2">
    <source>
        <dbReference type="ARBA" id="ARBA00022448"/>
    </source>
</evidence>
<dbReference type="PROSITE" id="PS50902">
    <property type="entry name" value="FLAVODOXIN_LIKE"/>
    <property type="match status" value="1"/>
</dbReference>
<feature type="compositionally biased region" description="Acidic residues" evidence="5">
    <location>
        <begin position="543"/>
        <end position="553"/>
    </location>
</feature>
<dbReference type="PANTHER" id="PTHR32145:SF11">
    <property type="entry name" value="DIFLAVIN FLAVOPROTEIN A 2-RELATED"/>
    <property type="match status" value="1"/>
</dbReference>
<keyword evidence="8" id="KW-1185">Reference proteome</keyword>
<accession>A0ABQ5K857</accession>
<dbReference type="InterPro" id="IPR001279">
    <property type="entry name" value="Metallo-B-lactamas"/>
</dbReference>
<name>A0ABQ5K857_9EUKA</name>
<dbReference type="InterPro" id="IPR036291">
    <property type="entry name" value="NAD(P)-bd_dom_sf"/>
</dbReference>
<dbReference type="EMBL" id="BQXS01007925">
    <property type="protein sequence ID" value="GKT28743.1"/>
    <property type="molecule type" value="Genomic_DNA"/>
</dbReference>
<dbReference type="Gene3D" id="3.50.50.60">
    <property type="entry name" value="FAD/NAD(P)-binding domain"/>
    <property type="match status" value="2"/>
</dbReference>
<evidence type="ECO:0000256" key="1">
    <source>
        <dbReference type="ARBA" id="ARBA00001962"/>
    </source>
</evidence>
<comment type="caution">
    <text evidence="7">The sequence shown here is derived from an EMBL/GenBank/DDBJ whole genome shotgun (WGS) entry which is preliminary data.</text>
</comment>
<feature type="compositionally biased region" description="Polar residues" evidence="5">
    <location>
        <begin position="531"/>
        <end position="541"/>
    </location>
</feature>
<dbReference type="SUPFAM" id="SSF52218">
    <property type="entry name" value="Flavoproteins"/>
    <property type="match status" value="1"/>
</dbReference>
<dbReference type="Gene3D" id="2.20.28.10">
    <property type="match status" value="1"/>
</dbReference>
<dbReference type="SUPFAM" id="SSF57802">
    <property type="entry name" value="Rubredoxin-like"/>
    <property type="match status" value="1"/>
</dbReference>
<evidence type="ECO:0000256" key="4">
    <source>
        <dbReference type="ARBA" id="ARBA00023004"/>
    </source>
</evidence>
<dbReference type="SMART" id="SM00849">
    <property type="entry name" value="Lactamase_B"/>
    <property type="match status" value="1"/>
</dbReference>
<dbReference type="PRINTS" id="PR00411">
    <property type="entry name" value="PNDRDTASEI"/>
</dbReference>
<evidence type="ECO:0000256" key="3">
    <source>
        <dbReference type="ARBA" id="ARBA00022982"/>
    </source>
</evidence>
<feature type="domain" description="Flavodoxin-like" evidence="6">
    <location>
        <begin position="285"/>
        <end position="435"/>
    </location>
</feature>
<dbReference type="Pfam" id="PF21349">
    <property type="entry name" value="RUBY_RBDX"/>
    <property type="match status" value="1"/>
</dbReference>
<organism evidence="7 8">
    <name type="scientific">Aduncisulcus paluster</name>
    <dbReference type="NCBI Taxonomy" id="2918883"/>
    <lineage>
        <taxon>Eukaryota</taxon>
        <taxon>Metamonada</taxon>
        <taxon>Carpediemonas-like organisms</taxon>
        <taxon>Aduncisulcus</taxon>
    </lineage>
</organism>
<dbReference type="Gene3D" id="3.60.15.10">
    <property type="entry name" value="Ribonuclease Z/Hydroxyacylglutathione hydrolase-like"/>
    <property type="match status" value="1"/>
</dbReference>
<feature type="region of interest" description="Disordered" evidence="5">
    <location>
        <begin position="529"/>
        <end position="554"/>
    </location>
</feature>
<dbReference type="InterPro" id="IPR008254">
    <property type="entry name" value="Flavodoxin/NO_synth"/>
</dbReference>
<dbReference type="Pfam" id="PF19583">
    <property type="entry name" value="ODP"/>
    <property type="match status" value="1"/>
</dbReference>
<dbReference type="SUPFAM" id="SSF56281">
    <property type="entry name" value="Metallo-hydrolase/oxidoreductase"/>
    <property type="match status" value="1"/>
</dbReference>
<keyword evidence="3" id="KW-0249">Electron transport</keyword>
<reference evidence="7" key="1">
    <citation type="submission" date="2022-03" db="EMBL/GenBank/DDBJ databases">
        <title>Draft genome sequence of Aduncisulcus paluster, a free-living microaerophilic Fornicata.</title>
        <authorList>
            <person name="Yuyama I."/>
            <person name="Kume K."/>
            <person name="Tamura T."/>
            <person name="Inagaki Y."/>
            <person name="Hashimoto T."/>
        </authorList>
    </citation>
    <scope>NUCLEOTIDE SEQUENCE</scope>
    <source>
        <strain evidence="7">NY0171</strain>
    </source>
</reference>
<dbReference type="Pfam" id="PF07992">
    <property type="entry name" value="Pyr_redox_2"/>
    <property type="match status" value="1"/>
</dbReference>
<keyword evidence="2" id="KW-0813">Transport</keyword>
<keyword evidence="4" id="KW-0408">Iron</keyword>
<dbReference type="CDD" id="cd07709">
    <property type="entry name" value="flavodiiron_proteins_MBL-fold"/>
    <property type="match status" value="1"/>
</dbReference>
<dbReference type="PANTHER" id="PTHR32145">
    <property type="entry name" value="DIFLAVIN FLAVOPROTEIN A 2-RELATED"/>
    <property type="match status" value="1"/>
</dbReference>
<proteinExistence type="predicted"/>
<dbReference type="SUPFAM" id="SSF51905">
    <property type="entry name" value="FAD/NAD(P)-binding domain"/>
    <property type="match status" value="1"/>
</dbReference>
<dbReference type="InterPro" id="IPR036866">
    <property type="entry name" value="RibonucZ/Hydroxyglut_hydro"/>
</dbReference>
<evidence type="ECO:0000313" key="8">
    <source>
        <dbReference type="Proteomes" id="UP001057375"/>
    </source>
</evidence>
<dbReference type="InterPro" id="IPR023753">
    <property type="entry name" value="FAD/NAD-binding_dom"/>
</dbReference>
<protein>
    <submittedName>
        <fullName evidence="7">Disulfide oxidoreductase, putative</fullName>
    </submittedName>
</protein>
<dbReference type="PRINTS" id="PR00368">
    <property type="entry name" value="FADPNR"/>
</dbReference>
<evidence type="ECO:0000256" key="5">
    <source>
        <dbReference type="SAM" id="MobiDB-lite"/>
    </source>
</evidence>